<reference evidence="2" key="3">
    <citation type="submission" date="2020-12" db="UniProtKB">
        <authorList>
            <consortium name="EnsemblPlants"/>
        </authorList>
    </citation>
    <scope>IDENTIFICATION</scope>
</reference>
<dbReference type="PaxDb" id="3218-PP1S37_296V6.1"/>
<dbReference type="GO" id="GO:0008081">
    <property type="term" value="F:phosphoric diester hydrolase activity"/>
    <property type="evidence" value="ECO:0000318"/>
    <property type="project" value="GO_Central"/>
</dbReference>
<evidence type="ECO:0000313" key="1">
    <source>
        <dbReference type="EMBL" id="PNR42944.1"/>
    </source>
</evidence>
<evidence type="ECO:0000313" key="3">
    <source>
        <dbReference type="Proteomes" id="UP000006727"/>
    </source>
</evidence>
<dbReference type="GO" id="GO:0008311">
    <property type="term" value="F:double-stranded DNA 3'-5' DNA exonuclease activity"/>
    <property type="evidence" value="ECO:0000318"/>
    <property type="project" value="GO_Central"/>
</dbReference>
<dbReference type="EMBL" id="ABEU02000013">
    <property type="protein sequence ID" value="PNR42944.1"/>
    <property type="molecule type" value="Genomic_DNA"/>
</dbReference>
<reference evidence="1 3" key="1">
    <citation type="journal article" date="2008" name="Science">
        <title>The Physcomitrella genome reveals evolutionary insights into the conquest of land by plants.</title>
        <authorList>
            <person name="Rensing S."/>
            <person name="Lang D."/>
            <person name="Zimmer A."/>
            <person name="Terry A."/>
            <person name="Salamov A."/>
            <person name="Shapiro H."/>
            <person name="Nishiyama T."/>
            <person name="Perroud P.-F."/>
            <person name="Lindquist E."/>
            <person name="Kamisugi Y."/>
            <person name="Tanahashi T."/>
            <person name="Sakakibara K."/>
            <person name="Fujita T."/>
            <person name="Oishi K."/>
            <person name="Shin-I T."/>
            <person name="Kuroki Y."/>
            <person name="Toyoda A."/>
            <person name="Suzuki Y."/>
            <person name="Hashimoto A."/>
            <person name="Yamaguchi K."/>
            <person name="Sugano A."/>
            <person name="Kohara Y."/>
            <person name="Fujiyama A."/>
            <person name="Anterola A."/>
            <person name="Aoki S."/>
            <person name="Ashton N."/>
            <person name="Barbazuk W.B."/>
            <person name="Barker E."/>
            <person name="Bennetzen J."/>
            <person name="Bezanilla M."/>
            <person name="Blankenship R."/>
            <person name="Cho S.H."/>
            <person name="Dutcher S."/>
            <person name="Estelle M."/>
            <person name="Fawcett J.A."/>
            <person name="Gundlach H."/>
            <person name="Hanada K."/>
            <person name="Heyl A."/>
            <person name="Hicks K.A."/>
            <person name="Hugh J."/>
            <person name="Lohr M."/>
            <person name="Mayer K."/>
            <person name="Melkozernov A."/>
            <person name="Murata T."/>
            <person name="Nelson D."/>
            <person name="Pils B."/>
            <person name="Prigge M."/>
            <person name="Reiss B."/>
            <person name="Renner T."/>
            <person name="Rombauts S."/>
            <person name="Rushton P."/>
            <person name="Sanderfoot A."/>
            <person name="Schween G."/>
            <person name="Shiu S.-H."/>
            <person name="Stueber K."/>
            <person name="Theodoulou F.L."/>
            <person name="Tu H."/>
            <person name="Van de Peer Y."/>
            <person name="Verrier P.J."/>
            <person name="Waters E."/>
            <person name="Wood A."/>
            <person name="Yang L."/>
            <person name="Cove D."/>
            <person name="Cuming A."/>
            <person name="Hasebe M."/>
            <person name="Lucas S."/>
            <person name="Mishler D.B."/>
            <person name="Reski R."/>
            <person name="Grigoriev I."/>
            <person name="Quatrano R.S."/>
            <person name="Boore J.L."/>
        </authorList>
    </citation>
    <scope>NUCLEOTIDE SEQUENCE [LARGE SCALE GENOMIC DNA]</scope>
    <source>
        <strain evidence="2 3">cv. Gransden 2004</strain>
    </source>
</reference>
<organism evidence="1">
    <name type="scientific">Physcomitrium patens</name>
    <name type="common">Spreading-leaved earth moss</name>
    <name type="synonym">Physcomitrella patens</name>
    <dbReference type="NCBI Taxonomy" id="3218"/>
    <lineage>
        <taxon>Eukaryota</taxon>
        <taxon>Viridiplantae</taxon>
        <taxon>Streptophyta</taxon>
        <taxon>Embryophyta</taxon>
        <taxon>Bryophyta</taxon>
        <taxon>Bryophytina</taxon>
        <taxon>Bryopsida</taxon>
        <taxon>Funariidae</taxon>
        <taxon>Funariales</taxon>
        <taxon>Funariaceae</taxon>
        <taxon>Physcomitrium</taxon>
    </lineage>
</organism>
<dbReference type="Proteomes" id="UP000006727">
    <property type="component" value="Chromosome 13"/>
</dbReference>
<dbReference type="GO" id="GO:0006284">
    <property type="term" value="P:base-excision repair"/>
    <property type="evidence" value="ECO:0000318"/>
    <property type="project" value="GO_Central"/>
</dbReference>
<name>A0A2K1JN21_PHYPA</name>
<dbReference type="SUPFAM" id="SSF56219">
    <property type="entry name" value="DNase I-like"/>
    <property type="match status" value="1"/>
</dbReference>
<proteinExistence type="predicted"/>
<accession>A0A2K1JN21</accession>
<protein>
    <recommendedName>
        <fullName evidence="4">Endonuclease/exonuclease/phosphatase domain-containing protein</fullName>
    </recommendedName>
</protein>
<dbReference type="GO" id="GO:0003906">
    <property type="term" value="F:DNA-(apurinic or apyrimidinic site) endonuclease activity"/>
    <property type="evidence" value="ECO:0000318"/>
    <property type="project" value="GO_Central"/>
</dbReference>
<reference evidence="1 3" key="2">
    <citation type="journal article" date="2018" name="Plant J.">
        <title>The Physcomitrella patens chromosome-scale assembly reveals moss genome structure and evolution.</title>
        <authorList>
            <person name="Lang D."/>
            <person name="Ullrich K.K."/>
            <person name="Murat F."/>
            <person name="Fuchs J."/>
            <person name="Jenkins J."/>
            <person name="Haas F.B."/>
            <person name="Piednoel M."/>
            <person name="Gundlach H."/>
            <person name="Van Bel M."/>
            <person name="Meyberg R."/>
            <person name="Vives C."/>
            <person name="Morata J."/>
            <person name="Symeonidi A."/>
            <person name="Hiss M."/>
            <person name="Muchero W."/>
            <person name="Kamisugi Y."/>
            <person name="Saleh O."/>
            <person name="Blanc G."/>
            <person name="Decker E.L."/>
            <person name="van Gessel N."/>
            <person name="Grimwood J."/>
            <person name="Hayes R.D."/>
            <person name="Graham S.W."/>
            <person name="Gunter L.E."/>
            <person name="McDaniel S.F."/>
            <person name="Hoernstein S.N.W."/>
            <person name="Larsson A."/>
            <person name="Li F.W."/>
            <person name="Perroud P.F."/>
            <person name="Phillips J."/>
            <person name="Ranjan P."/>
            <person name="Rokshar D.S."/>
            <person name="Rothfels C.J."/>
            <person name="Schneider L."/>
            <person name="Shu S."/>
            <person name="Stevenson D.W."/>
            <person name="Thummler F."/>
            <person name="Tillich M."/>
            <person name="Villarreal Aguilar J.C."/>
            <person name="Widiez T."/>
            <person name="Wong G.K."/>
            <person name="Wymore A."/>
            <person name="Zhang Y."/>
            <person name="Zimmer A.D."/>
            <person name="Quatrano R.S."/>
            <person name="Mayer K.F.X."/>
            <person name="Goodstein D."/>
            <person name="Casacuberta J.M."/>
            <person name="Vandepoele K."/>
            <person name="Reski R."/>
            <person name="Cuming A.C."/>
            <person name="Tuskan G.A."/>
            <person name="Maumus F."/>
            <person name="Salse J."/>
            <person name="Schmutz J."/>
            <person name="Rensing S.A."/>
        </authorList>
    </citation>
    <scope>NUCLEOTIDE SEQUENCE [LARGE SCALE GENOMIC DNA]</scope>
    <source>
        <strain evidence="2 3">cv. Gransden 2004</strain>
    </source>
</reference>
<dbReference type="Gramene" id="Pp3c13_24040V3.1">
    <property type="protein sequence ID" value="PAC:32930146.CDS.1"/>
    <property type="gene ID" value="Pp3c13_24040"/>
</dbReference>
<dbReference type="GO" id="GO:0005634">
    <property type="term" value="C:nucleus"/>
    <property type="evidence" value="ECO:0000318"/>
    <property type="project" value="GO_Central"/>
</dbReference>
<dbReference type="InterPro" id="IPR036691">
    <property type="entry name" value="Endo/exonu/phosph_ase_sf"/>
</dbReference>
<dbReference type="InParanoid" id="A0A2K1JN21"/>
<keyword evidence="3" id="KW-1185">Reference proteome</keyword>
<dbReference type="EnsemblPlants" id="Pp3c13_24040V3.1">
    <property type="protein sequence ID" value="PAC:32930146.CDS.1"/>
    <property type="gene ID" value="Pp3c13_24040"/>
</dbReference>
<dbReference type="AlphaFoldDB" id="A0A2K1JN21"/>
<evidence type="ECO:0000313" key="2">
    <source>
        <dbReference type="EnsemblPlants" id="PAC:32930146.CDS.1"/>
    </source>
</evidence>
<gene>
    <name evidence="1" type="ORF">PHYPA_017776</name>
</gene>
<evidence type="ECO:0008006" key="4">
    <source>
        <dbReference type="Google" id="ProtNLM"/>
    </source>
</evidence>
<dbReference type="Gene3D" id="3.60.10.10">
    <property type="entry name" value="Endonuclease/exonuclease/phosphatase"/>
    <property type="match status" value="1"/>
</dbReference>
<sequence length="272" mass="31113">MIWRGTSFFSQDAAVTYNHNAEDASAGSGGVSMWIIPRLAHSITSSVETRSRRPHWVRLKGTPSKGTAILNVYSPHTTRERCKLWNKLLFALSIDCRWVVTGDWNCVKHARDKSNVYGIVISREKQRMFTALKNTLQVKDNFPTANTVRYSWDNRRRNGNCTLTRLDRNNCFISPSDNTTGTEYEIHGDRIFSNHLGVWRRINHQPTPSCKSAHVMKAQILNTAEIPSTNLEHMASAPKSAFHWKASQMHKDVPQLLYHHSRRTKEGKEPAM</sequence>